<reference evidence="1 2" key="1">
    <citation type="journal article" date="2012" name="J. Bacteriol.">
        <title>Complete genome sequence of Klebsiella oxytoca KCTC 1686, used in production of 2,3-butanediol.</title>
        <authorList>
            <person name="Shin S.H."/>
            <person name="Kim S."/>
            <person name="Kim J.Y."/>
            <person name="Lee S."/>
            <person name="Um Y."/>
            <person name="Oh M.K."/>
            <person name="Kim Y.R."/>
            <person name="Lee J."/>
            <person name="Yang K.S."/>
        </authorList>
    </citation>
    <scope>NUCLEOTIDE SEQUENCE [LARGE SCALE GENOMIC DNA]</scope>
    <source>
        <strain evidence="2">ATCC 8724 / DSM 4798 / JCM 20051 / NBRC 3318 / NRRL B-199 / KCTC 1686</strain>
    </source>
</reference>
<sequence>MLESFINIISSGVAAGHTPQTAVAAVLCAAMVGLFS</sequence>
<dbReference type="NCBIfam" id="NF033841">
    <property type="entry name" value="small_YshB"/>
    <property type="match status" value="1"/>
</dbReference>
<evidence type="ECO:0000313" key="1">
    <source>
        <dbReference type="EMBL" id="AEX03106.1"/>
    </source>
</evidence>
<dbReference type="KEGG" id="kox:KOX_06880"/>
<dbReference type="HOGENOM" id="CLU_207300_0_0_6"/>
<evidence type="ECO:0008006" key="3">
    <source>
        <dbReference type="Google" id="ProtNLM"/>
    </source>
</evidence>
<dbReference type="InterPro" id="IPR047812">
    <property type="entry name" value="YshB"/>
</dbReference>
<organism evidence="1 2">
    <name type="scientific">Klebsiella michiganensis (strain ATCC 8724 / DSM 4798 / JCM 20051 / NBRC 3318 / NRRL B-199 / KCTC 1686 / BUCSAV 143 / CCM 1901)</name>
    <dbReference type="NCBI Taxonomy" id="1006551"/>
    <lineage>
        <taxon>Bacteria</taxon>
        <taxon>Pseudomonadati</taxon>
        <taxon>Pseudomonadota</taxon>
        <taxon>Gammaproteobacteria</taxon>
        <taxon>Enterobacterales</taxon>
        <taxon>Enterobacteriaceae</taxon>
        <taxon>Klebsiella/Raoultella group</taxon>
        <taxon>Klebsiella</taxon>
    </lineage>
</organism>
<dbReference type="EMBL" id="CP003218">
    <property type="protein sequence ID" value="AEX03106.1"/>
    <property type="molecule type" value="Genomic_DNA"/>
</dbReference>
<dbReference type="AlphaFoldDB" id="A0A0H3H115"/>
<proteinExistence type="predicted"/>
<evidence type="ECO:0000313" key="2">
    <source>
        <dbReference type="Proteomes" id="UP000007843"/>
    </source>
</evidence>
<dbReference type="GeneID" id="66562540"/>
<dbReference type="RefSeq" id="WP_004855828.1">
    <property type="nucleotide sequence ID" value="NC_016612.1"/>
</dbReference>
<protein>
    <recommendedName>
        <fullName evidence="3">YshB family small membrane protein</fullName>
    </recommendedName>
</protein>
<dbReference type="Proteomes" id="UP000007843">
    <property type="component" value="Chromosome"/>
</dbReference>
<name>A0A0H3H115_KLEM8</name>
<gene>
    <name evidence="1" type="ordered locus">KOX_06880</name>
</gene>
<accession>A0A0H3H115</accession>